<evidence type="ECO:0000313" key="3">
    <source>
        <dbReference type="Proteomes" id="UP000825258"/>
    </source>
</evidence>
<organism evidence="2 3">
    <name type="scientific">Flavobacterium okayamense</name>
    <dbReference type="NCBI Taxonomy" id="2830782"/>
    <lineage>
        <taxon>Bacteria</taxon>
        <taxon>Pseudomonadati</taxon>
        <taxon>Bacteroidota</taxon>
        <taxon>Flavobacteriia</taxon>
        <taxon>Flavobacteriales</taxon>
        <taxon>Flavobacteriaceae</taxon>
        <taxon>Flavobacterium</taxon>
    </lineage>
</organism>
<dbReference type="Proteomes" id="UP000825258">
    <property type="component" value="Chromosome"/>
</dbReference>
<sequence>MKANFLKIEKPCEEKWENMTPNDNGSFCDLCSKNVIDFTQLSQIEISKILSKSKGNIYARVTSDQLKMPLLDTKPTHEINFPFKNVAAGIMIASTLIGCQNTTKGKVSVETEQIASTNSSNQLENKKTKTKPEQPTVPNVTTFKGKVTSEKTGKPIENAEIIFANAQKQFRVYTDFDGTFSMEIPNELIDDDNVVRVLYWNAKKTEEKESQFGYQGADYILTKSELKSDFNIKATKLEIYLGGIIGYPADYSPIVLVNGKETSYKEFQKAQEGKKSTCDINNKDFLFFESKEAIAIYGKRAKDGLYILTDKKRDK</sequence>
<dbReference type="SUPFAM" id="SSF49464">
    <property type="entry name" value="Carboxypeptidase regulatory domain-like"/>
    <property type="match status" value="1"/>
</dbReference>
<feature type="region of interest" description="Disordered" evidence="1">
    <location>
        <begin position="113"/>
        <end position="135"/>
    </location>
</feature>
<dbReference type="Gene3D" id="2.60.40.1120">
    <property type="entry name" value="Carboxypeptidase-like, regulatory domain"/>
    <property type="match status" value="1"/>
</dbReference>
<keyword evidence="3" id="KW-1185">Reference proteome</keyword>
<protein>
    <recommendedName>
        <fullName evidence="4">Carboxypeptidase regulatory-like domain-containing protein</fullName>
    </recommendedName>
</protein>
<dbReference type="InterPro" id="IPR008969">
    <property type="entry name" value="CarboxyPept-like_regulatory"/>
</dbReference>
<gene>
    <name evidence="2" type="ORF">KK2020170_24590</name>
</gene>
<dbReference type="RefSeq" id="WP_221258662.1">
    <property type="nucleotide sequence ID" value="NZ_AP024749.1"/>
</dbReference>
<evidence type="ECO:0000313" key="2">
    <source>
        <dbReference type="EMBL" id="BCY29591.1"/>
    </source>
</evidence>
<proteinExistence type="predicted"/>
<evidence type="ECO:0008006" key="4">
    <source>
        <dbReference type="Google" id="ProtNLM"/>
    </source>
</evidence>
<feature type="compositionally biased region" description="Polar residues" evidence="1">
    <location>
        <begin position="113"/>
        <end position="123"/>
    </location>
</feature>
<reference evidence="2 3" key="1">
    <citation type="submission" date="2021-06" db="EMBL/GenBank/DDBJ databases">
        <title>Whole genome sequences of Flavobacterium sp. KK2020170 and assembly.</title>
        <authorList>
            <person name="Kitahara K."/>
            <person name="Miyoshi S."/>
            <person name="Uesaka K."/>
        </authorList>
    </citation>
    <scope>NUCLEOTIDE SEQUENCE [LARGE SCALE GENOMIC DNA]</scope>
    <source>
        <strain evidence="2 3">KK2020170</strain>
    </source>
</reference>
<evidence type="ECO:0000256" key="1">
    <source>
        <dbReference type="SAM" id="MobiDB-lite"/>
    </source>
</evidence>
<dbReference type="EMBL" id="AP024749">
    <property type="protein sequence ID" value="BCY29591.1"/>
    <property type="molecule type" value="Genomic_DNA"/>
</dbReference>
<accession>A0ABN6I336</accession>
<name>A0ABN6I336_9FLAO</name>